<protein>
    <submittedName>
        <fullName evidence="1">Uncharacterized protein</fullName>
    </submittedName>
</protein>
<evidence type="ECO:0000313" key="2">
    <source>
        <dbReference type="Proteomes" id="UP000539111"/>
    </source>
</evidence>
<reference evidence="1 2" key="1">
    <citation type="submission" date="2020-07" db="EMBL/GenBank/DDBJ databases">
        <title>Sequencing the genomes of 1000 actinobacteria strains.</title>
        <authorList>
            <person name="Klenk H.-P."/>
        </authorList>
    </citation>
    <scope>NUCLEOTIDE SEQUENCE [LARGE SCALE GENOMIC DNA]</scope>
    <source>
        <strain evidence="1 2">DSM 26341</strain>
    </source>
</reference>
<dbReference type="RefSeq" id="WP_179425234.1">
    <property type="nucleotide sequence ID" value="NZ_JACBZP010000001.1"/>
</dbReference>
<gene>
    <name evidence="1" type="ORF">BJY26_000412</name>
</gene>
<dbReference type="EMBL" id="JACBZP010000001">
    <property type="protein sequence ID" value="NYI66106.1"/>
    <property type="molecule type" value="Genomic_DNA"/>
</dbReference>
<comment type="caution">
    <text evidence="1">The sequence shown here is derived from an EMBL/GenBank/DDBJ whole genome shotgun (WGS) entry which is preliminary data.</text>
</comment>
<proteinExistence type="predicted"/>
<organism evidence="1 2">
    <name type="scientific">Spelaeicoccus albus</name>
    <dbReference type="NCBI Taxonomy" id="1280376"/>
    <lineage>
        <taxon>Bacteria</taxon>
        <taxon>Bacillati</taxon>
        <taxon>Actinomycetota</taxon>
        <taxon>Actinomycetes</taxon>
        <taxon>Micrococcales</taxon>
        <taxon>Brevibacteriaceae</taxon>
        <taxon>Spelaeicoccus</taxon>
    </lineage>
</organism>
<sequence>MTSAITADVVHHLVNPGELLPFCGTVPGPNRKSGDWHTVHDRDLLLQCVDFGLCCCMTCLSPEALGGWTPLIMDDAHEQNESGVPDDQWWVD</sequence>
<evidence type="ECO:0000313" key="1">
    <source>
        <dbReference type="EMBL" id="NYI66106.1"/>
    </source>
</evidence>
<dbReference type="AlphaFoldDB" id="A0A7Z0A9J3"/>
<dbReference type="Proteomes" id="UP000539111">
    <property type="component" value="Unassembled WGS sequence"/>
</dbReference>
<keyword evidence="2" id="KW-1185">Reference proteome</keyword>
<name>A0A7Z0A9J3_9MICO</name>
<accession>A0A7Z0A9J3</accession>